<dbReference type="InterPro" id="IPR001650">
    <property type="entry name" value="Helicase_C-like"/>
</dbReference>
<dbReference type="InterPro" id="IPR049730">
    <property type="entry name" value="SNF2/RAD54-like_C"/>
</dbReference>
<evidence type="ECO:0000313" key="6">
    <source>
        <dbReference type="Proteomes" id="UP000054564"/>
    </source>
</evidence>
<dbReference type="InterPro" id="IPR000330">
    <property type="entry name" value="SNF2_N"/>
</dbReference>
<dbReference type="InterPro" id="IPR027417">
    <property type="entry name" value="P-loop_NTPase"/>
</dbReference>
<dbReference type="AlphaFoldDB" id="A0A0L0V8T1"/>
<dbReference type="CDD" id="cd18793">
    <property type="entry name" value="SF2_C_SNF"/>
    <property type="match status" value="1"/>
</dbReference>
<dbReference type="InterPro" id="IPR050628">
    <property type="entry name" value="SNF2_RAD54_helicase_TF"/>
</dbReference>
<dbReference type="SMART" id="SM00490">
    <property type="entry name" value="HELICc"/>
    <property type="match status" value="1"/>
</dbReference>
<gene>
    <name evidence="5" type="ORF">PSTG_11052</name>
</gene>
<sequence>MLKFIPSYQPSHFYGIIQTEELEPTLSHENKGQTEVRGCKTKLMDHQIQAIHFIQRSKSELVSIPLEIWNHQDNQWVQNAFNDAVRKGRLNDKIRFDSKGCILADDMGLGKILTTLAAIQLSSREAMNFSNKPLNVENKMWSSAKLIICPLSTLENWKNKINVHFTEGSLPFKTFYGKEKLLLKFEDIARVAVVLATYESIPIPRQVESSRAASSSSQETNLNFANVQWFRIVLDEAHYMKDPKTIRSTSLLALKAFLRLEPWTNNSIWKQYIEAPVQLCSPQGIWTLQSIMKGISMRRLKTTVLALPEKSESTVHIELEKPWDITYQKNHADFAQEFGKNRISAHVWDSRNFFGELVNLRQLCNHPALIEKGEGTRGYNWNESSKIVHLVNDLAALLASGKNSRAVVFLEFKRFLQIIEAALNERGIGFTIHYGKMENETRRKNLELFRRDVSCRVLLATIKTAGVGIDLQCANKVYLMEPTWNPAVEEQAIDRLYRIGQKERVQVVRYCVKDSIEENIFQIKWKKAELAMVSVPLCGNLEYEMVKKLMMKKSGNK</sequence>
<keyword evidence="2" id="KW-0378">Hydrolase</keyword>
<dbReference type="GO" id="GO:0005524">
    <property type="term" value="F:ATP binding"/>
    <property type="evidence" value="ECO:0007669"/>
    <property type="project" value="UniProtKB-KW"/>
</dbReference>
<organism evidence="5 6">
    <name type="scientific">Puccinia striiformis f. sp. tritici PST-78</name>
    <dbReference type="NCBI Taxonomy" id="1165861"/>
    <lineage>
        <taxon>Eukaryota</taxon>
        <taxon>Fungi</taxon>
        <taxon>Dikarya</taxon>
        <taxon>Basidiomycota</taxon>
        <taxon>Pucciniomycotina</taxon>
        <taxon>Pucciniomycetes</taxon>
        <taxon>Pucciniales</taxon>
        <taxon>Pucciniaceae</taxon>
        <taxon>Puccinia</taxon>
    </lineage>
</organism>
<dbReference type="PANTHER" id="PTHR45626:SF22">
    <property type="entry name" value="DNA REPAIR PROTEIN RAD5"/>
    <property type="match status" value="1"/>
</dbReference>
<evidence type="ECO:0000259" key="4">
    <source>
        <dbReference type="PROSITE" id="PS51194"/>
    </source>
</evidence>
<keyword evidence="3" id="KW-0067">ATP-binding</keyword>
<evidence type="ECO:0000256" key="3">
    <source>
        <dbReference type="ARBA" id="ARBA00022840"/>
    </source>
</evidence>
<dbReference type="Gene3D" id="3.40.50.300">
    <property type="entry name" value="P-loop containing nucleotide triphosphate hydrolases"/>
    <property type="match status" value="1"/>
</dbReference>
<evidence type="ECO:0000256" key="2">
    <source>
        <dbReference type="ARBA" id="ARBA00022801"/>
    </source>
</evidence>
<dbReference type="GO" id="GO:0005634">
    <property type="term" value="C:nucleus"/>
    <property type="evidence" value="ECO:0007669"/>
    <property type="project" value="TreeGrafter"/>
</dbReference>
<dbReference type="Proteomes" id="UP000054564">
    <property type="component" value="Unassembled WGS sequence"/>
</dbReference>
<dbReference type="PROSITE" id="PS51194">
    <property type="entry name" value="HELICASE_CTER"/>
    <property type="match status" value="1"/>
</dbReference>
<dbReference type="InterPro" id="IPR014001">
    <property type="entry name" value="Helicase_ATP-bd"/>
</dbReference>
<dbReference type="Pfam" id="PF00176">
    <property type="entry name" value="SNF2-rel_dom"/>
    <property type="match status" value="1"/>
</dbReference>
<dbReference type="InterPro" id="IPR038718">
    <property type="entry name" value="SNF2-like_sf"/>
</dbReference>
<dbReference type="STRING" id="1165861.A0A0L0V8T1"/>
<dbReference type="GO" id="GO:0016787">
    <property type="term" value="F:hydrolase activity"/>
    <property type="evidence" value="ECO:0007669"/>
    <property type="project" value="UniProtKB-KW"/>
</dbReference>
<dbReference type="GO" id="GO:0006281">
    <property type="term" value="P:DNA repair"/>
    <property type="evidence" value="ECO:0007669"/>
    <property type="project" value="TreeGrafter"/>
</dbReference>
<dbReference type="Gene3D" id="3.40.50.10810">
    <property type="entry name" value="Tandem AAA-ATPase domain"/>
    <property type="match status" value="1"/>
</dbReference>
<dbReference type="GO" id="GO:0008094">
    <property type="term" value="F:ATP-dependent activity, acting on DNA"/>
    <property type="evidence" value="ECO:0007669"/>
    <property type="project" value="TreeGrafter"/>
</dbReference>
<keyword evidence="6" id="KW-1185">Reference proteome</keyword>
<accession>A0A0L0V8T1</accession>
<evidence type="ECO:0000256" key="1">
    <source>
        <dbReference type="ARBA" id="ARBA00022741"/>
    </source>
</evidence>
<keyword evidence="1" id="KW-0547">Nucleotide-binding</keyword>
<dbReference type="EMBL" id="AJIL01000093">
    <property type="protein sequence ID" value="KNE95688.1"/>
    <property type="molecule type" value="Genomic_DNA"/>
</dbReference>
<dbReference type="PANTHER" id="PTHR45626">
    <property type="entry name" value="TRANSCRIPTION TERMINATION FACTOR 2-RELATED"/>
    <property type="match status" value="1"/>
</dbReference>
<proteinExistence type="predicted"/>
<dbReference type="SUPFAM" id="SSF52540">
    <property type="entry name" value="P-loop containing nucleoside triphosphate hydrolases"/>
    <property type="match status" value="2"/>
</dbReference>
<feature type="domain" description="Helicase C-terminal" evidence="4">
    <location>
        <begin position="390"/>
        <end position="549"/>
    </location>
</feature>
<reference evidence="6" key="1">
    <citation type="submission" date="2014-03" db="EMBL/GenBank/DDBJ databases">
        <title>The Genome Sequence of Puccinia striiformis f. sp. tritici PST-78.</title>
        <authorList>
            <consortium name="The Broad Institute Genome Sequencing Platform"/>
            <person name="Cuomo C."/>
            <person name="Hulbert S."/>
            <person name="Chen X."/>
            <person name="Walker B."/>
            <person name="Young S.K."/>
            <person name="Zeng Q."/>
            <person name="Gargeya S."/>
            <person name="Fitzgerald M."/>
            <person name="Haas B."/>
            <person name="Abouelleil A."/>
            <person name="Alvarado L."/>
            <person name="Arachchi H.M."/>
            <person name="Berlin A.M."/>
            <person name="Chapman S.B."/>
            <person name="Goldberg J."/>
            <person name="Griggs A."/>
            <person name="Gujja S."/>
            <person name="Hansen M."/>
            <person name="Howarth C."/>
            <person name="Imamovic A."/>
            <person name="Larimer J."/>
            <person name="McCowan C."/>
            <person name="Montmayeur A."/>
            <person name="Murphy C."/>
            <person name="Neiman D."/>
            <person name="Pearson M."/>
            <person name="Priest M."/>
            <person name="Roberts A."/>
            <person name="Saif S."/>
            <person name="Shea T."/>
            <person name="Sisk P."/>
            <person name="Sykes S."/>
            <person name="Wortman J."/>
            <person name="Nusbaum C."/>
            <person name="Birren B."/>
        </authorList>
    </citation>
    <scope>NUCLEOTIDE SEQUENCE [LARGE SCALE GENOMIC DNA]</scope>
    <source>
        <strain evidence="6">race PST-78</strain>
    </source>
</reference>
<dbReference type="SMART" id="SM00487">
    <property type="entry name" value="DEXDc"/>
    <property type="match status" value="1"/>
</dbReference>
<evidence type="ECO:0000313" key="5">
    <source>
        <dbReference type="EMBL" id="KNE95688.1"/>
    </source>
</evidence>
<protein>
    <recommendedName>
        <fullName evidence="4">Helicase C-terminal domain-containing protein</fullName>
    </recommendedName>
</protein>
<name>A0A0L0V8T1_9BASI</name>
<dbReference type="Pfam" id="PF00271">
    <property type="entry name" value="Helicase_C"/>
    <property type="match status" value="1"/>
</dbReference>
<comment type="caution">
    <text evidence="5">The sequence shown here is derived from an EMBL/GenBank/DDBJ whole genome shotgun (WGS) entry which is preliminary data.</text>
</comment>